<dbReference type="GO" id="GO:0004930">
    <property type="term" value="F:G protein-coupled receptor activity"/>
    <property type="evidence" value="ECO:0007669"/>
    <property type="project" value="UniProtKB-KW"/>
</dbReference>
<comment type="subcellular location">
    <subcellularLocation>
        <location evidence="1">Cell membrane</location>
        <topology evidence="1">Multi-pass membrane protein</topology>
    </subcellularLocation>
</comment>
<dbReference type="Proteomes" id="UP000663891">
    <property type="component" value="Unassembled WGS sequence"/>
</dbReference>
<feature type="transmembrane region" description="Helical" evidence="10">
    <location>
        <begin position="179"/>
        <end position="201"/>
    </location>
</feature>
<evidence type="ECO:0000256" key="8">
    <source>
        <dbReference type="ARBA" id="ARBA00023180"/>
    </source>
</evidence>
<feature type="transmembrane region" description="Helical" evidence="10">
    <location>
        <begin position="19"/>
        <end position="41"/>
    </location>
</feature>
<evidence type="ECO:0000256" key="1">
    <source>
        <dbReference type="ARBA" id="ARBA00004651"/>
    </source>
</evidence>
<comment type="caution">
    <text evidence="12">The sequence shown here is derived from an EMBL/GenBank/DDBJ whole genome shotgun (WGS) entry which is preliminary data.</text>
</comment>
<keyword evidence="7" id="KW-0675">Receptor</keyword>
<keyword evidence="3 10" id="KW-0812">Transmembrane</keyword>
<gene>
    <name evidence="12" type="ORF">VCS650_LOCUS23658</name>
</gene>
<proteinExistence type="predicted"/>
<evidence type="ECO:0000259" key="11">
    <source>
        <dbReference type="PROSITE" id="PS50262"/>
    </source>
</evidence>
<evidence type="ECO:0000313" key="12">
    <source>
        <dbReference type="EMBL" id="CAF1166346.1"/>
    </source>
</evidence>
<keyword evidence="2" id="KW-1003">Cell membrane</keyword>
<reference evidence="12" key="1">
    <citation type="submission" date="2021-02" db="EMBL/GenBank/DDBJ databases">
        <authorList>
            <person name="Nowell W R."/>
        </authorList>
    </citation>
    <scope>NUCLEOTIDE SEQUENCE</scope>
</reference>
<feature type="domain" description="G-protein coupled receptors family 1 profile" evidence="11">
    <location>
        <begin position="32"/>
        <end position="286"/>
    </location>
</feature>
<feature type="transmembrane region" description="Helical" evidence="10">
    <location>
        <begin position="53"/>
        <end position="75"/>
    </location>
</feature>
<keyword evidence="4 10" id="KW-1133">Transmembrane helix</keyword>
<dbReference type="PROSITE" id="PS50262">
    <property type="entry name" value="G_PROTEIN_RECEP_F1_2"/>
    <property type="match status" value="1"/>
</dbReference>
<evidence type="ECO:0000256" key="10">
    <source>
        <dbReference type="SAM" id="Phobius"/>
    </source>
</evidence>
<protein>
    <recommendedName>
        <fullName evidence="11">G-protein coupled receptors family 1 profile domain-containing protein</fullName>
    </recommendedName>
</protein>
<evidence type="ECO:0000256" key="4">
    <source>
        <dbReference type="ARBA" id="ARBA00022989"/>
    </source>
</evidence>
<evidence type="ECO:0000256" key="5">
    <source>
        <dbReference type="ARBA" id="ARBA00023040"/>
    </source>
</evidence>
<dbReference type="PANTHER" id="PTHR24246:SF27">
    <property type="entry name" value="ADENOSINE RECEPTOR, ISOFORM A"/>
    <property type="match status" value="1"/>
</dbReference>
<dbReference type="Gene3D" id="1.20.1070.10">
    <property type="entry name" value="Rhodopsin 7-helix transmembrane proteins"/>
    <property type="match status" value="1"/>
</dbReference>
<dbReference type="InterPro" id="IPR017452">
    <property type="entry name" value="GPCR_Rhodpsn_7TM"/>
</dbReference>
<accession>A0A814TVD1</accession>
<dbReference type="AlphaFoldDB" id="A0A814TVD1"/>
<sequence length="335" mass="39321">MASTFLPSQILEFASEYSVYSNCILSIIGLLSNILNVLVFIRLKQFRDNRCVFYFLVESISNSINEVFTLIVTFVSVIYGNNATNFSLFWCKARYILFQSTGLVTFSMICFAACDQFCSTNYRINLREICTIKLAQYLVFIFILISCLHSILFSFFLSINPLLGCIVINPIWIRYITYFFYPVVSGFFPIVFASLFSLLAYENVRRVIRRQIPLERRQFDQQITAMVLIRVMLYVILSLPYTIYRVYSININTQQIDLLRSAIERLIQTIFYSISGVTIAVNFYLFLISSSRYRRQVKYVLKKKYWRPMKTWLCCRKNQIHPDNTILSDNGIELE</sequence>
<dbReference type="EMBL" id="CAJNON010000281">
    <property type="protein sequence ID" value="CAF1166346.1"/>
    <property type="molecule type" value="Genomic_DNA"/>
</dbReference>
<keyword evidence="5" id="KW-0297">G-protein coupled receptor</keyword>
<feature type="transmembrane region" description="Helical" evidence="10">
    <location>
        <begin position="222"/>
        <end position="246"/>
    </location>
</feature>
<dbReference type="GO" id="GO:0005886">
    <property type="term" value="C:plasma membrane"/>
    <property type="evidence" value="ECO:0007669"/>
    <property type="project" value="UniProtKB-SubCell"/>
</dbReference>
<feature type="transmembrane region" description="Helical" evidence="10">
    <location>
        <begin position="134"/>
        <end position="159"/>
    </location>
</feature>
<evidence type="ECO:0000313" key="13">
    <source>
        <dbReference type="Proteomes" id="UP000663891"/>
    </source>
</evidence>
<evidence type="ECO:0000256" key="9">
    <source>
        <dbReference type="ARBA" id="ARBA00023224"/>
    </source>
</evidence>
<dbReference type="SUPFAM" id="SSF81321">
    <property type="entry name" value="Family A G protein-coupled receptor-like"/>
    <property type="match status" value="1"/>
</dbReference>
<organism evidence="12 13">
    <name type="scientific">Adineta steineri</name>
    <dbReference type="NCBI Taxonomy" id="433720"/>
    <lineage>
        <taxon>Eukaryota</taxon>
        <taxon>Metazoa</taxon>
        <taxon>Spiralia</taxon>
        <taxon>Gnathifera</taxon>
        <taxon>Rotifera</taxon>
        <taxon>Eurotatoria</taxon>
        <taxon>Bdelloidea</taxon>
        <taxon>Adinetida</taxon>
        <taxon>Adinetidae</taxon>
        <taxon>Adineta</taxon>
    </lineage>
</organism>
<feature type="transmembrane region" description="Helical" evidence="10">
    <location>
        <begin position="266"/>
        <end position="288"/>
    </location>
</feature>
<dbReference type="PANTHER" id="PTHR24246">
    <property type="entry name" value="OLFACTORY RECEPTOR AND ADENOSINE RECEPTOR"/>
    <property type="match status" value="1"/>
</dbReference>
<keyword evidence="8" id="KW-0325">Glycoprotein</keyword>
<evidence type="ECO:0000256" key="6">
    <source>
        <dbReference type="ARBA" id="ARBA00023136"/>
    </source>
</evidence>
<evidence type="ECO:0000256" key="2">
    <source>
        <dbReference type="ARBA" id="ARBA00022475"/>
    </source>
</evidence>
<evidence type="ECO:0000256" key="7">
    <source>
        <dbReference type="ARBA" id="ARBA00023170"/>
    </source>
</evidence>
<keyword evidence="9" id="KW-0807">Transducer</keyword>
<name>A0A814TVD1_9BILA</name>
<dbReference type="OrthoDB" id="10000433at2759"/>
<keyword evidence="6 10" id="KW-0472">Membrane</keyword>
<feature type="transmembrane region" description="Helical" evidence="10">
    <location>
        <begin position="95"/>
        <end position="114"/>
    </location>
</feature>
<evidence type="ECO:0000256" key="3">
    <source>
        <dbReference type="ARBA" id="ARBA00022692"/>
    </source>
</evidence>